<reference evidence="2" key="1">
    <citation type="submission" date="2022-02" db="EMBL/GenBank/DDBJ databases">
        <authorList>
            <person name="Giguere J D."/>
        </authorList>
    </citation>
    <scope>NUCLEOTIDE SEQUENCE</scope>
    <source>
        <strain evidence="2">CCAP 1055/1</strain>
    </source>
</reference>
<dbReference type="AlphaFoldDB" id="A0A8J9X9P2"/>
<sequence>METSMSIVLESLPSEQPVQAYVTGVESTLDALHVDDSLNDSKRELSYEDYYGDESVDLNHKKQKTSEASTMPPPLIRHNQNSASLDTCCAGTNDPTGKSSSSFRERRHAQMAAMLEYASKLAQDAGALSAAESPQPFESEARRRPTRRNSFVVHRKNVTTMFPGMMIESTTILRKHVEASSPNQEFFEQSQNDSTVFLRRASLPCWRKPVVLPTAMEPPVDMCTDGPRAA</sequence>
<proteinExistence type="predicted"/>
<evidence type="ECO:0000256" key="1">
    <source>
        <dbReference type="SAM" id="MobiDB-lite"/>
    </source>
</evidence>
<protein>
    <submittedName>
        <fullName evidence="2">Uncharacterized protein</fullName>
    </submittedName>
</protein>
<accession>A0A8J9X9P2</accession>
<dbReference type="Proteomes" id="UP000836788">
    <property type="component" value="Chromosome 9"/>
</dbReference>
<dbReference type="EMBL" id="OU594950">
    <property type="protein sequence ID" value="CAG9294679.1"/>
    <property type="molecule type" value="Genomic_DNA"/>
</dbReference>
<gene>
    <name evidence="2" type="ORF">PTTT1_LOCUS55475</name>
</gene>
<name>A0A8J9X9P2_PHATR</name>
<evidence type="ECO:0000313" key="2">
    <source>
        <dbReference type="EMBL" id="CAG9294679.1"/>
    </source>
</evidence>
<feature type="region of interest" description="Disordered" evidence="1">
    <location>
        <begin position="126"/>
        <end position="148"/>
    </location>
</feature>
<organism evidence="2">
    <name type="scientific">Phaeodactylum tricornutum</name>
    <name type="common">Diatom</name>
    <dbReference type="NCBI Taxonomy" id="2850"/>
    <lineage>
        <taxon>Eukaryota</taxon>
        <taxon>Sar</taxon>
        <taxon>Stramenopiles</taxon>
        <taxon>Ochrophyta</taxon>
        <taxon>Bacillariophyta</taxon>
        <taxon>Bacillariophyceae</taxon>
        <taxon>Bacillariophycidae</taxon>
        <taxon>Naviculales</taxon>
        <taxon>Phaeodactylaceae</taxon>
        <taxon>Phaeodactylum</taxon>
    </lineage>
</organism>
<feature type="region of interest" description="Disordered" evidence="1">
    <location>
        <begin position="61"/>
        <end position="81"/>
    </location>
</feature>